<keyword evidence="4 6" id="KW-0472">Membrane</keyword>
<feature type="non-terminal residue" evidence="7">
    <location>
        <position position="304"/>
    </location>
</feature>
<keyword evidence="8" id="KW-1185">Reference proteome</keyword>
<gene>
    <name evidence="7" type="ORF">BGW38_004339</name>
</gene>
<feature type="compositionally biased region" description="Basic and acidic residues" evidence="5">
    <location>
        <begin position="90"/>
        <end position="105"/>
    </location>
</feature>
<evidence type="ECO:0000313" key="7">
    <source>
        <dbReference type="EMBL" id="KAF9579407.1"/>
    </source>
</evidence>
<accession>A0A9P6FQ94</accession>
<evidence type="ECO:0000256" key="4">
    <source>
        <dbReference type="ARBA" id="ARBA00023136"/>
    </source>
</evidence>
<name>A0A9P6FQ94_9FUNG</name>
<evidence type="ECO:0000256" key="2">
    <source>
        <dbReference type="ARBA" id="ARBA00022692"/>
    </source>
</evidence>
<evidence type="ECO:0000256" key="3">
    <source>
        <dbReference type="ARBA" id="ARBA00022989"/>
    </source>
</evidence>
<feature type="transmembrane region" description="Helical" evidence="6">
    <location>
        <begin position="23"/>
        <end position="45"/>
    </location>
</feature>
<evidence type="ECO:0000313" key="8">
    <source>
        <dbReference type="Proteomes" id="UP000780801"/>
    </source>
</evidence>
<sequence>MLPAAFSYLSDPSLPEIFQEGGYTGWAGLIAMVSALLLHLLEFAATQRFFNQEKELKKQMLAKQTRLQGNRRVHAVDRLQEMDTVEKDLDKKNRDEIDSLEEGRRASAAAVSGSDDKRDSSDLIESDPCVHMGHVHGGEMLLANKVAAGGNGAANDGHVHVDGMAVGHEAGFDPEQERLHHEQERRMRAIGTYILEFGIALHSVIIGITLGTTVGSDFVSLLIALLFHQFFEGVALGGRIAAIQFPRHSMSPWLLSAWFACSTPLGIAIGIGIRSSYDGESAKTLIIQGVFDACSSGILLYTAM</sequence>
<evidence type="ECO:0000256" key="6">
    <source>
        <dbReference type="SAM" id="Phobius"/>
    </source>
</evidence>
<feature type="transmembrane region" description="Helical" evidence="6">
    <location>
        <begin position="218"/>
        <end position="241"/>
    </location>
</feature>
<feature type="transmembrane region" description="Helical" evidence="6">
    <location>
        <begin position="285"/>
        <end position="303"/>
    </location>
</feature>
<feature type="region of interest" description="Disordered" evidence="5">
    <location>
        <begin position="90"/>
        <end position="125"/>
    </location>
</feature>
<organism evidence="7 8">
    <name type="scientific">Lunasporangiospora selenospora</name>
    <dbReference type="NCBI Taxonomy" id="979761"/>
    <lineage>
        <taxon>Eukaryota</taxon>
        <taxon>Fungi</taxon>
        <taxon>Fungi incertae sedis</taxon>
        <taxon>Mucoromycota</taxon>
        <taxon>Mortierellomycotina</taxon>
        <taxon>Mortierellomycetes</taxon>
        <taxon>Mortierellales</taxon>
        <taxon>Mortierellaceae</taxon>
        <taxon>Lunasporangiospora</taxon>
    </lineage>
</organism>
<dbReference type="OrthoDB" id="448280at2759"/>
<dbReference type="InterPro" id="IPR003689">
    <property type="entry name" value="ZIP"/>
</dbReference>
<protein>
    <submittedName>
        <fullName evidence="7">Uncharacterized protein</fullName>
    </submittedName>
</protein>
<evidence type="ECO:0000256" key="5">
    <source>
        <dbReference type="SAM" id="MobiDB-lite"/>
    </source>
</evidence>
<keyword evidence="3 6" id="KW-1133">Transmembrane helix</keyword>
<dbReference type="Pfam" id="PF02535">
    <property type="entry name" value="Zip"/>
    <property type="match status" value="1"/>
</dbReference>
<dbReference type="EMBL" id="JAABOA010002782">
    <property type="protein sequence ID" value="KAF9579407.1"/>
    <property type="molecule type" value="Genomic_DNA"/>
</dbReference>
<dbReference type="Proteomes" id="UP000780801">
    <property type="component" value="Unassembled WGS sequence"/>
</dbReference>
<evidence type="ECO:0000256" key="1">
    <source>
        <dbReference type="ARBA" id="ARBA00004141"/>
    </source>
</evidence>
<keyword evidence="2 6" id="KW-0812">Transmembrane</keyword>
<dbReference type="GO" id="GO:0005385">
    <property type="term" value="F:zinc ion transmembrane transporter activity"/>
    <property type="evidence" value="ECO:0007669"/>
    <property type="project" value="TreeGrafter"/>
</dbReference>
<dbReference type="GO" id="GO:0005886">
    <property type="term" value="C:plasma membrane"/>
    <property type="evidence" value="ECO:0007669"/>
    <property type="project" value="TreeGrafter"/>
</dbReference>
<proteinExistence type="predicted"/>
<comment type="subcellular location">
    <subcellularLocation>
        <location evidence="1">Membrane</location>
        <topology evidence="1">Multi-pass membrane protein</topology>
    </subcellularLocation>
</comment>
<dbReference type="AlphaFoldDB" id="A0A9P6FQ94"/>
<reference evidence="7" key="1">
    <citation type="journal article" date="2020" name="Fungal Divers.">
        <title>Resolving the Mortierellaceae phylogeny through synthesis of multi-gene phylogenetics and phylogenomics.</title>
        <authorList>
            <person name="Vandepol N."/>
            <person name="Liber J."/>
            <person name="Desiro A."/>
            <person name="Na H."/>
            <person name="Kennedy M."/>
            <person name="Barry K."/>
            <person name="Grigoriev I.V."/>
            <person name="Miller A.N."/>
            <person name="O'Donnell K."/>
            <person name="Stajich J.E."/>
            <person name="Bonito G."/>
        </authorList>
    </citation>
    <scope>NUCLEOTIDE SEQUENCE</scope>
    <source>
        <strain evidence="7">KOD1015</strain>
    </source>
</reference>
<feature type="transmembrane region" description="Helical" evidence="6">
    <location>
        <begin position="193"/>
        <end position="212"/>
    </location>
</feature>
<feature type="transmembrane region" description="Helical" evidence="6">
    <location>
        <begin position="253"/>
        <end position="273"/>
    </location>
</feature>
<dbReference type="PANTHER" id="PTHR11040:SF44">
    <property type="entry name" value="PROTEIN ZNTC-RELATED"/>
    <property type="match status" value="1"/>
</dbReference>
<dbReference type="PANTHER" id="PTHR11040">
    <property type="entry name" value="ZINC/IRON TRANSPORTER"/>
    <property type="match status" value="1"/>
</dbReference>
<comment type="caution">
    <text evidence="7">The sequence shown here is derived from an EMBL/GenBank/DDBJ whole genome shotgun (WGS) entry which is preliminary data.</text>
</comment>